<evidence type="ECO:0000313" key="9">
    <source>
        <dbReference type="EMBL" id="GAA3762961.1"/>
    </source>
</evidence>
<keyword evidence="5 7" id="KW-0472">Membrane</keyword>
<evidence type="ECO:0000313" key="10">
    <source>
        <dbReference type="Proteomes" id="UP001499884"/>
    </source>
</evidence>
<evidence type="ECO:0000256" key="7">
    <source>
        <dbReference type="SAM" id="Phobius"/>
    </source>
</evidence>
<dbReference type="EMBL" id="BAABEP010000105">
    <property type="protein sequence ID" value="GAA3762961.1"/>
    <property type="molecule type" value="Genomic_DNA"/>
</dbReference>
<protein>
    <recommendedName>
        <fullName evidence="8">RDD domain-containing protein</fullName>
    </recommendedName>
</protein>
<dbReference type="InterPro" id="IPR010432">
    <property type="entry name" value="RDD"/>
</dbReference>
<keyword evidence="3 7" id="KW-0812">Transmembrane</keyword>
<comment type="subcellular location">
    <subcellularLocation>
        <location evidence="1">Cell membrane</location>
        <topology evidence="1">Multi-pass membrane protein</topology>
    </subcellularLocation>
</comment>
<accession>A0ABP7GFJ9</accession>
<comment type="caution">
    <text evidence="9">The sequence shown here is derived from an EMBL/GenBank/DDBJ whole genome shotgun (WGS) entry which is preliminary data.</text>
</comment>
<sequence length="197" mass="20523">MSFGEPNNPYNSAPQPPAGAPGAAGYGYPQQPGVPPQGYGYPQAPGMGGVPQFGTPGMPTLAHWGLRVVATIIDGIIIGLPYYVLGIAGVAMASGDNGSGGGIALALIGFIGTIVLAFWQLAKEGSTGQTIGKRAMKIRLLKEADGSTLGFGLAFGRRICHIVDSIACYIGWLWPLWDSKKQTFADKICSTVVIRSQ</sequence>
<keyword evidence="10" id="KW-1185">Reference proteome</keyword>
<evidence type="ECO:0000256" key="6">
    <source>
        <dbReference type="SAM" id="MobiDB-lite"/>
    </source>
</evidence>
<dbReference type="PANTHER" id="PTHR36115">
    <property type="entry name" value="PROLINE-RICH ANTIGEN HOMOLOG-RELATED"/>
    <property type="match status" value="1"/>
</dbReference>
<dbReference type="PANTHER" id="PTHR36115:SF6">
    <property type="entry name" value="PROLINE-RICH ANTIGEN HOMOLOG"/>
    <property type="match status" value="1"/>
</dbReference>
<evidence type="ECO:0000256" key="2">
    <source>
        <dbReference type="ARBA" id="ARBA00022475"/>
    </source>
</evidence>
<evidence type="ECO:0000256" key="5">
    <source>
        <dbReference type="ARBA" id="ARBA00023136"/>
    </source>
</evidence>
<evidence type="ECO:0000256" key="4">
    <source>
        <dbReference type="ARBA" id="ARBA00022989"/>
    </source>
</evidence>
<organism evidence="9 10">
    <name type="scientific">Streptomyces tremellae</name>
    <dbReference type="NCBI Taxonomy" id="1124239"/>
    <lineage>
        <taxon>Bacteria</taxon>
        <taxon>Bacillati</taxon>
        <taxon>Actinomycetota</taxon>
        <taxon>Actinomycetes</taxon>
        <taxon>Kitasatosporales</taxon>
        <taxon>Streptomycetaceae</taxon>
        <taxon>Streptomyces</taxon>
    </lineage>
</organism>
<gene>
    <name evidence="9" type="ORF">GCM10023082_65590</name>
</gene>
<feature type="transmembrane region" description="Helical" evidence="7">
    <location>
        <begin position="68"/>
        <end position="93"/>
    </location>
</feature>
<evidence type="ECO:0000259" key="8">
    <source>
        <dbReference type="Pfam" id="PF06271"/>
    </source>
</evidence>
<keyword evidence="2" id="KW-1003">Cell membrane</keyword>
<dbReference type="InterPro" id="IPR051791">
    <property type="entry name" value="Pra-immunoreactive"/>
</dbReference>
<feature type="transmembrane region" description="Helical" evidence="7">
    <location>
        <begin position="99"/>
        <end position="119"/>
    </location>
</feature>
<dbReference type="Pfam" id="PF06271">
    <property type="entry name" value="RDD"/>
    <property type="match status" value="1"/>
</dbReference>
<evidence type="ECO:0000256" key="3">
    <source>
        <dbReference type="ARBA" id="ARBA00022692"/>
    </source>
</evidence>
<dbReference type="RefSeq" id="WP_345655652.1">
    <property type="nucleotide sequence ID" value="NZ_BAABEP010000105.1"/>
</dbReference>
<dbReference type="Proteomes" id="UP001499884">
    <property type="component" value="Unassembled WGS sequence"/>
</dbReference>
<evidence type="ECO:0000256" key="1">
    <source>
        <dbReference type="ARBA" id="ARBA00004651"/>
    </source>
</evidence>
<keyword evidence="4 7" id="KW-1133">Transmembrane helix</keyword>
<feature type="region of interest" description="Disordered" evidence="6">
    <location>
        <begin position="1"/>
        <end position="27"/>
    </location>
</feature>
<reference evidence="10" key="1">
    <citation type="journal article" date="2019" name="Int. J. Syst. Evol. Microbiol.">
        <title>The Global Catalogue of Microorganisms (GCM) 10K type strain sequencing project: providing services to taxonomists for standard genome sequencing and annotation.</title>
        <authorList>
            <consortium name="The Broad Institute Genomics Platform"/>
            <consortium name="The Broad Institute Genome Sequencing Center for Infectious Disease"/>
            <person name="Wu L."/>
            <person name="Ma J."/>
        </authorList>
    </citation>
    <scope>NUCLEOTIDE SEQUENCE [LARGE SCALE GENOMIC DNA]</scope>
    <source>
        <strain evidence="10">JCM 30846</strain>
    </source>
</reference>
<feature type="domain" description="RDD" evidence="8">
    <location>
        <begin position="62"/>
        <end position="189"/>
    </location>
</feature>
<name>A0ABP7GFJ9_9ACTN</name>
<proteinExistence type="predicted"/>